<feature type="transmembrane region" description="Helical" evidence="6">
    <location>
        <begin position="65"/>
        <end position="91"/>
    </location>
</feature>
<protein>
    <submittedName>
        <fullName evidence="7">Sporulation integral membrane protein YtvI</fullName>
    </submittedName>
</protein>
<evidence type="ECO:0000256" key="5">
    <source>
        <dbReference type="ARBA" id="ARBA00023136"/>
    </source>
</evidence>
<dbReference type="Pfam" id="PF01594">
    <property type="entry name" value="AI-2E_transport"/>
    <property type="match status" value="1"/>
</dbReference>
<sequence length="378" mass="42275">MTKEQGWIFARFALVIIVVLASLWFLAWFFTVSYPFWIATILVWMFLPLIRVMRNKVKLPNGLSVLFALLIGLTTIFAIITGIVFLIIIGVRRISVYVPIWIEQASIQIQLLFNQTVLPLWHRITGFMDSLTPEQQETLQEGITTLGTQLATMFGEAGQKIADGLTHLIMAVPPFLIAFLFIFLAFYFIGKDWDSMAKKLRHSVPASFVKKGREFRKMFSHRVLGFLRAQIILMGIASVIVLIGLSILGIEQAFTIAVIVGVAEILPYLGSGTILIPWFIYSFITGDISLGIGLAITYGVTVAIRQSIEPKVLSSSMNLNTLAVLVSLFIGYQIFGIIGVFLGPFILVILVILKDIGVGKTVWYFIRYGWADETTPKN</sequence>
<dbReference type="InterPro" id="IPR014227">
    <property type="entry name" value="YtvI-like"/>
</dbReference>
<feature type="transmembrane region" description="Helical" evidence="6">
    <location>
        <begin position="256"/>
        <end position="281"/>
    </location>
</feature>
<feature type="transmembrane region" description="Helical" evidence="6">
    <location>
        <begin position="226"/>
        <end position="250"/>
    </location>
</feature>
<feature type="transmembrane region" description="Helical" evidence="6">
    <location>
        <begin position="288"/>
        <end position="308"/>
    </location>
</feature>
<comment type="caution">
    <text evidence="7">The sequence shown here is derived from an EMBL/GenBank/DDBJ whole genome shotgun (WGS) entry which is preliminary data.</text>
</comment>
<dbReference type="PANTHER" id="PTHR21716:SF68">
    <property type="entry name" value="TRANSPORT PROTEIN YTVI-RELATED"/>
    <property type="match status" value="1"/>
</dbReference>
<dbReference type="InterPro" id="IPR002549">
    <property type="entry name" value="AI-2E-like"/>
</dbReference>
<evidence type="ECO:0000256" key="2">
    <source>
        <dbReference type="ARBA" id="ARBA00009773"/>
    </source>
</evidence>
<evidence type="ECO:0000256" key="6">
    <source>
        <dbReference type="SAM" id="Phobius"/>
    </source>
</evidence>
<evidence type="ECO:0000313" key="7">
    <source>
        <dbReference type="EMBL" id="MDQ0253990.1"/>
    </source>
</evidence>
<accession>A0ABT9ZV30</accession>
<feature type="transmembrane region" description="Helical" evidence="6">
    <location>
        <begin position="168"/>
        <end position="189"/>
    </location>
</feature>
<keyword evidence="4 6" id="KW-1133">Transmembrane helix</keyword>
<feature type="transmembrane region" description="Helical" evidence="6">
    <location>
        <begin position="12"/>
        <end position="30"/>
    </location>
</feature>
<organism evidence="7 8">
    <name type="scientific">Evansella vedderi</name>
    <dbReference type="NCBI Taxonomy" id="38282"/>
    <lineage>
        <taxon>Bacteria</taxon>
        <taxon>Bacillati</taxon>
        <taxon>Bacillota</taxon>
        <taxon>Bacilli</taxon>
        <taxon>Bacillales</taxon>
        <taxon>Bacillaceae</taxon>
        <taxon>Evansella</taxon>
    </lineage>
</organism>
<evidence type="ECO:0000256" key="4">
    <source>
        <dbReference type="ARBA" id="ARBA00022989"/>
    </source>
</evidence>
<evidence type="ECO:0000313" key="8">
    <source>
        <dbReference type="Proteomes" id="UP001230005"/>
    </source>
</evidence>
<feature type="transmembrane region" description="Helical" evidence="6">
    <location>
        <begin position="36"/>
        <end position="53"/>
    </location>
</feature>
<proteinExistence type="inferred from homology"/>
<feature type="transmembrane region" description="Helical" evidence="6">
    <location>
        <begin position="328"/>
        <end position="353"/>
    </location>
</feature>
<gene>
    <name evidence="7" type="ORF">J2S74_001363</name>
</gene>
<dbReference type="NCBIfam" id="TIGR02872">
    <property type="entry name" value="spore_ytvI"/>
    <property type="match status" value="1"/>
</dbReference>
<dbReference type="Proteomes" id="UP001230005">
    <property type="component" value="Unassembled WGS sequence"/>
</dbReference>
<dbReference type="RefSeq" id="WP_307323320.1">
    <property type="nucleotide sequence ID" value="NZ_JAUSUG010000004.1"/>
</dbReference>
<keyword evidence="8" id="KW-1185">Reference proteome</keyword>
<evidence type="ECO:0000256" key="3">
    <source>
        <dbReference type="ARBA" id="ARBA00022692"/>
    </source>
</evidence>
<name>A0ABT9ZV30_9BACI</name>
<comment type="similarity">
    <text evidence="2">Belongs to the autoinducer-2 exporter (AI-2E) (TC 2.A.86) family.</text>
</comment>
<reference evidence="7 8" key="1">
    <citation type="submission" date="2023-07" db="EMBL/GenBank/DDBJ databases">
        <title>Genomic Encyclopedia of Type Strains, Phase IV (KMG-IV): sequencing the most valuable type-strain genomes for metagenomic binning, comparative biology and taxonomic classification.</title>
        <authorList>
            <person name="Goeker M."/>
        </authorList>
    </citation>
    <scope>NUCLEOTIDE SEQUENCE [LARGE SCALE GENOMIC DNA]</scope>
    <source>
        <strain evidence="7 8">DSM 9768</strain>
    </source>
</reference>
<evidence type="ECO:0000256" key="1">
    <source>
        <dbReference type="ARBA" id="ARBA00004141"/>
    </source>
</evidence>
<dbReference type="EMBL" id="JAUSUG010000004">
    <property type="protein sequence ID" value="MDQ0253990.1"/>
    <property type="molecule type" value="Genomic_DNA"/>
</dbReference>
<keyword evidence="3 6" id="KW-0812">Transmembrane</keyword>
<keyword evidence="5 6" id="KW-0472">Membrane</keyword>
<comment type="subcellular location">
    <subcellularLocation>
        <location evidence="1">Membrane</location>
        <topology evidence="1">Multi-pass membrane protein</topology>
    </subcellularLocation>
</comment>
<dbReference type="PANTHER" id="PTHR21716">
    <property type="entry name" value="TRANSMEMBRANE PROTEIN"/>
    <property type="match status" value="1"/>
</dbReference>